<dbReference type="Proteomes" id="UP000799439">
    <property type="component" value="Unassembled WGS sequence"/>
</dbReference>
<protein>
    <submittedName>
        <fullName evidence="1">Uncharacterized protein</fullName>
    </submittedName>
</protein>
<comment type="caution">
    <text evidence="1">The sequence shown here is derived from an EMBL/GenBank/DDBJ whole genome shotgun (WGS) entry which is preliminary data.</text>
</comment>
<reference evidence="1" key="1">
    <citation type="journal article" date="2020" name="Stud. Mycol.">
        <title>101 Dothideomycetes genomes: a test case for predicting lifestyles and emergence of pathogens.</title>
        <authorList>
            <person name="Haridas S."/>
            <person name="Albert R."/>
            <person name="Binder M."/>
            <person name="Bloem J."/>
            <person name="Labutti K."/>
            <person name="Salamov A."/>
            <person name="Andreopoulos B."/>
            <person name="Baker S."/>
            <person name="Barry K."/>
            <person name="Bills G."/>
            <person name="Bluhm B."/>
            <person name="Cannon C."/>
            <person name="Castanera R."/>
            <person name="Culley D."/>
            <person name="Daum C."/>
            <person name="Ezra D."/>
            <person name="Gonzalez J."/>
            <person name="Henrissat B."/>
            <person name="Kuo A."/>
            <person name="Liang C."/>
            <person name="Lipzen A."/>
            <person name="Lutzoni F."/>
            <person name="Magnuson J."/>
            <person name="Mondo S."/>
            <person name="Nolan M."/>
            <person name="Ohm R."/>
            <person name="Pangilinan J."/>
            <person name="Park H.-J."/>
            <person name="Ramirez L."/>
            <person name="Alfaro M."/>
            <person name="Sun H."/>
            <person name="Tritt A."/>
            <person name="Yoshinaga Y."/>
            <person name="Zwiers L.-H."/>
            <person name="Turgeon B."/>
            <person name="Goodwin S."/>
            <person name="Spatafora J."/>
            <person name="Crous P."/>
            <person name="Grigoriev I."/>
        </authorList>
    </citation>
    <scope>NUCLEOTIDE SEQUENCE</scope>
    <source>
        <strain evidence="1">CBS 260.36</strain>
    </source>
</reference>
<sequence>MLPCLERICGRKCLSGAVRQLGCGCLLPSLARPTPRAVKAAGKTRLTGGWRLLYRESMLERRTSLAIVDVFMPAASPSLGCQRVSCRKYMAPTRVAHAR</sequence>
<dbReference type="AlphaFoldDB" id="A0A9P4IWZ5"/>
<keyword evidence="2" id="KW-1185">Reference proteome</keyword>
<organism evidence="1 2">
    <name type="scientific">Myriangium duriaei CBS 260.36</name>
    <dbReference type="NCBI Taxonomy" id="1168546"/>
    <lineage>
        <taxon>Eukaryota</taxon>
        <taxon>Fungi</taxon>
        <taxon>Dikarya</taxon>
        <taxon>Ascomycota</taxon>
        <taxon>Pezizomycotina</taxon>
        <taxon>Dothideomycetes</taxon>
        <taxon>Dothideomycetidae</taxon>
        <taxon>Myriangiales</taxon>
        <taxon>Myriangiaceae</taxon>
        <taxon>Myriangium</taxon>
    </lineage>
</organism>
<name>A0A9P4IWZ5_9PEZI</name>
<dbReference type="EMBL" id="ML996091">
    <property type="protein sequence ID" value="KAF2149245.1"/>
    <property type="molecule type" value="Genomic_DNA"/>
</dbReference>
<proteinExistence type="predicted"/>
<accession>A0A9P4IWZ5</accession>
<evidence type="ECO:0000313" key="2">
    <source>
        <dbReference type="Proteomes" id="UP000799439"/>
    </source>
</evidence>
<evidence type="ECO:0000313" key="1">
    <source>
        <dbReference type="EMBL" id="KAF2149245.1"/>
    </source>
</evidence>
<gene>
    <name evidence="1" type="ORF">K461DRAFT_43524</name>
</gene>